<name>A0A9D9DJ43_9FIRM</name>
<dbReference type="Gene3D" id="2.60.120.10">
    <property type="entry name" value="Jelly Rolls"/>
    <property type="match status" value="1"/>
</dbReference>
<dbReference type="SUPFAM" id="SSF51182">
    <property type="entry name" value="RmlC-like cupins"/>
    <property type="match status" value="1"/>
</dbReference>
<dbReference type="PANTHER" id="PTHR43245:SF55">
    <property type="entry name" value="NAD(P)-BINDING DOMAIN-CONTAINING PROTEIN"/>
    <property type="match status" value="1"/>
</dbReference>
<evidence type="ECO:0000259" key="2">
    <source>
        <dbReference type="Pfam" id="PF14667"/>
    </source>
</evidence>
<reference evidence="3" key="2">
    <citation type="journal article" date="2021" name="PeerJ">
        <title>Extensive microbial diversity within the chicken gut microbiome revealed by metagenomics and culture.</title>
        <authorList>
            <person name="Gilroy R."/>
            <person name="Ravi A."/>
            <person name="Getino M."/>
            <person name="Pursley I."/>
            <person name="Horton D.L."/>
            <person name="Alikhan N.F."/>
            <person name="Baker D."/>
            <person name="Gharbi K."/>
            <person name="Hall N."/>
            <person name="Watson M."/>
            <person name="Adriaenssens E.M."/>
            <person name="Foster-Nyarko E."/>
            <person name="Jarju S."/>
            <person name="Secka A."/>
            <person name="Antonio M."/>
            <person name="Oren A."/>
            <person name="Chaudhuri R.R."/>
            <person name="La Ragione R."/>
            <person name="Hildebrand F."/>
            <person name="Pallen M.J."/>
        </authorList>
    </citation>
    <scope>NUCLEOTIDE SEQUENCE</scope>
    <source>
        <strain evidence="3">17113</strain>
    </source>
</reference>
<dbReference type="Pfam" id="PF14667">
    <property type="entry name" value="Polysacc_synt_C"/>
    <property type="match status" value="1"/>
</dbReference>
<protein>
    <submittedName>
        <fullName evidence="3">WxcM-like domain-containing protein</fullName>
    </submittedName>
</protein>
<evidence type="ECO:0000259" key="1">
    <source>
        <dbReference type="Pfam" id="PF01370"/>
    </source>
</evidence>
<dbReference type="Proteomes" id="UP000823634">
    <property type="component" value="Unassembled WGS sequence"/>
</dbReference>
<dbReference type="EMBL" id="JADINA010000016">
    <property type="protein sequence ID" value="MBO8426089.1"/>
    <property type="molecule type" value="Genomic_DNA"/>
</dbReference>
<accession>A0A9D9DJ43</accession>
<dbReference type="InterPro" id="IPR014710">
    <property type="entry name" value="RmlC-like_jellyroll"/>
</dbReference>
<sequence>MKVLVTGSKGFLGGFVSRYLSLHGIEVLDFDKGDPFPDFSSIDFLFHFAGVNRSEEESEFFEGNVELTKRLIESIEASSRTAPLPFYFASSIHAGRDDAFGKSKLEAERILGGSKAILPIIERLPNIFGPYMRPHYNSVIATWCDELASGNFPKADEAEKIIRLSYVEEVGERCFDLLNGKGDNPVSPCLVTLGEVLNSLYDAKYGHYRGNDYLPLRLMSTYFSYLPLERLCGVKESKLDARGSFTELIRGELDGQLSANSVKPGETKGGHFHLHKSEIFFLLSGKAKFAMEKGEEKREFALDASSSLPYVIVPPQWTHTIFNVGDLDAVFAIYCNESFDPDCPDTYRGMF</sequence>
<proteinExistence type="predicted"/>
<comment type="caution">
    <text evidence="3">The sequence shown here is derived from an EMBL/GenBank/DDBJ whole genome shotgun (WGS) entry which is preliminary data.</text>
</comment>
<evidence type="ECO:0000313" key="3">
    <source>
        <dbReference type="EMBL" id="MBO8426089.1"/>
    </source>
</evidence>
<evidence type="ECO:0000313" key="4">
    <source>
        <dbReference type="Proteomes" id="UP000823634"/>
    </source>
</evidence>
<feature type="domain" description="Capsular polysaccharide assembling protein CapF C-terminal" evidence="2">
    <location>
        <begin position="239"/>
        <end position="347"/>
    </location>
</feature>
<dbReference type="InterPro" id="IPR011051">
    <property type="entry name" value="RmlC_Cupin_sf"/>
</dbReference>
<organism evidence="3 4">
    <name type="scientific">Candidatus Alloenteromonas pullistercoris</name>
    <dbReference type="NCBI Taxonomy" id="2840785"/>
    <lineage>
        <taxon>Bacteria</taxon>
        <taxon>Bacillati</taxon>
        <taxon>Bacillota</taxon>
        <taxon>Bacillota incertae sedis</taxon>
        <taxon>Candidatus Alloenteromonas</taxon>
    </lineage>
</organism>
<dbReference type="InterPro" id="IPR029303">
    <property type="entry name" value="CapF_C"/>
</dbReference>
<dbReference type="Pfam" id="PF01370">
    <property type="entry name" value="Epimerase"/>
    <property type="match status" value="1"/>
</dbReference>
<dbReference type="InterPro" id="IPR001509">
    <property type="entry name" value="Epimerase_deHydtase"/>
</dbReference>
<feature type="domain" description="NAD-dependent epimerase/dehydratase" evidence="1">
    <location>
        <begin position="3"/>
        <end position="151"/>
    </location>
</feature>
<dbReference type="SUPFAM" id="SSF51735">
    <property type="entry name" value="NAD(P)-binding Rossmann-fold domains"/>
    <property type="match status" value="1"/>
</dbReference>
<dbReference type="PANTHER" id="PTHR43245">
    <property type="entry name" value="BIFUNCTIONAL POLYMYXIN RESISTANCE PROTEIN ARNA"/>
    <property type="match status" value="1"/>
</dbReference>
<dbReference type="InterPro" id="IPR050177">
    <property type="entry name" value="Lipid_A_modif_metabolic_enz"/>
</dbReference>
<dbReference type="AlphaFoldDB" id="A0A9D9DJ43"/>
<dbReference type="Gene3D" id="3.40.50.720">
    <property type="entry name" value="NAD(P)-binding Rossmann-like Domain"/>
    <property type="match status" value="1"/>
</dbReference>
<dbReference type="InterPro" id="IPR036291">
    <property type="entry name" value="NAD(P)-bd_dom_sf"/>
</dbReference>
<reference evidence="3" key="1">
    <citation type="submission" date="2020-10" db="EMBL/GenBank/DDBJ databases">
        <authorList>
            <person name="Gilroy R."/>
        </authorList>
    </citation>
    <scope>NUCLEOTIDE SEQUENCE</scope>
    <source>
        <strain evidence="3">17113</strain>
    </source>
</reference>
<gene>
    <name evidence="3" type="ORF">IAC61_02065</name>
</gene>